<keyword evidence="2 9" id="KW-0240">DNA-directed RNA polymerase</keyword>
<keyword evidence="7" id="KW-0539">Nucleus</keyword>
<dbReference type="CDD" id="cd10508">
    <property type="entry name" value="Zn-ribbon_RPB9"/>
    <property type="match status" value="1"/>
</dbReference>
<feature type="region of interest" description="Disordered" evidence="10">
    <location>
        <begin position="66"/>
        <end position="88"/>
    </location>
</feature>
<evidence type="ECO:0000256" key="7">
    <source>
        <dbReference type="ARBA" id="ARBA00023242"/>
    </source>
</evidence>
<dbReference type="GO" id="GO:0005730">
    <property type="term" value="C:nucleolus"/>
    <property type="evidence" value="ECO:0007669"/>
    <property type="project" value="UniProtKB-SubCell"/>
</dbReference>
<comment type="subcellular location">
    <subcellularLocation>
        <location evidence="1">Nucleus</location>
        <location evidence="1">Nucleolus</location>
    </subcellularLocation>
</comment>
<dbReference type="PANTHER" id="PTHR11239:SF1">
    <property type="entry name" value="DNA-DIRECTED RNA POLYMERASE II SUBUNIT RPB9"/>
    <property type="match status" value="1"/>
</dbReference>
<accession>A0A482VID3</accession>
<evidence type="ECO:0000256" key="8">
    <source>
        <dbReference type="PROSITE-ProRule" id="PRU00472"/>
    </source>
</evidence>
<dbReference type="InterPro" id="IPR012164">
    <property type="entry name" value="Rpa12/Rpb9/Rpc10/TFS"/>
</dbReference>
<comment type="similarity">
    <text evidence="9">Belongs to the archaeal rpoM/eukaryotic RPA12/RPB9/RPC11 RNA polymerase family.</text>
</comment>
<keyword evidence="3 9" id="KW-0479">Metal-binding</keyword>
<dbReference type="SMART" id="SM00661">
    <property type="entry name" value="RPOL9"/>
    <property type="match status" value="1"/>
</dbReference>
<dbReference type="Gene3D" id="2.20.25.10">
    <property type="match status" value="2"/>
</dbReference>
<reference evidence="12 13" key="1">
    <citation type="submission" date="2017-03" db="EMBL/GenBank/DDBJ databases">
        <title>Genome of the blue death feigning beetle - Asbolus verrucosus.</title>
        <authorList>
            <person name="Rider S.D."/>
        </authorList>
    </citation>
    <scope>NUCLEOTIDE SEQUENCE [LARGE SCALE GENOMIC DNA]</scope>
    <source>
        <strain evidence="12">Butters</strain>
        <tissue evidence="12">Head and leg muscle</tissue>
    </source>
</reference>
<comment type="caution">
    <text evidence="12">The sequence shown here is derived from an EMBL/GenBank/DDBJ whole genome shotgun (WGS) entry which is preliminary data.</text>
</comment>
<keyword evidence="5" id="KW-0862">Zinc</keyword>
<feature type="domain" description="TFIIS-type" evidence="11">
    <location>
        <begin position="216"/>
        <end position="258"/>
    </location>
</feature>
<evidence type="ECO:0000256" key="3">
    <source>
        <dbReference type="ARBA" id="ARBA00022723"/>
    </source>
</evidence>
<evidence type="ECO:0000256" key="1">
    <source>
        <dbReference type="ARBA" id="ARBA00004604"/>
    </source>
</evidence>
<evidence type="ECO:0000256" key="5">
    <source>
        <dbReference type="ARBA" id="ARBA00022833"/>
    </source>
</evidence>
<proteinExistence type="inferred from homology"/>
<keyword evidence="4 8" id="KW-0863">Zinc-finger</keyword>
<dbReference type="FunFam" id="2.20.25.10:FF:000004">
    <property type="entry name" value="DNA-directed RNA polymerase subunit"/>
    <property type="match status" value="1"/>
</dbReference>
<dbReference type="GO" id="GO:0003676">
    <property type="term" value="F:nucleic acid binding"/>
    <property type="evidence" value="ECO:0007669"/>
    <property type="project" value="InterPro"/>
</dbReference>
<sequence>MRGATPAYVKGARRCRVAGFSETAAPAGRDRRSAAASAGGAGCNRAAAAFQFLTALATGAGRRQRRDRGDLIFKRSRGRPLRKRRSPFSQRNCAFAPSGWYDERQSDSCRRGDEPRGAVSDGFACLGFVMSKPSGYDSHSEGPGFVGIRFCQECNNMLYPKEDKENQILMYACRNCDYKQNADSKCIYVNKIMHEIDELTHIVADVISDPTLPRTEDHHCPECNHREAVFFQAQTRRAEEEMRLYYVCTNPMCAHRWTE</sequence>
<organism evidence="12 13">
    <name type="scientific">Asbolus verrucosus</name>
    <name type="common">Desert ironclad beetle</name>
    <dbReference type="NCBI Taxonomy" id="1661398"/>
    <lineage>
        <taxon>Eukaryota</taxon>
        <taxon>Metazoa</taxon>
        <taxon>Ecdysozoa</taxon>
        <taxon>Arthropoda</taxon>
        <taxon>Hexapoda</taxon>
        <taxon>Insecta</taxon>
        <taxon>Pterygota</taxon>
        <taxon>Neoptera</taxon>
        <taxon>Endopterygota</taxon>
        <taxon>Coleoptera</taxon>
        <taxon>Polyphaga</taxon>
        <taxon>Cucujiformia</taxon>
        <taxon>Tenebrionidae</taxon>
        <taxon>Pimeliinae</taxon>
        <taxon>Asbolus</taxon>
    </lineage>
</organism>
<dbReference type="InterPro" id="IPR034012">
    <property type="entry name" value="Zn_ribbon_RPB9_C"/>
</dbReference>
<dbReference type="SUPFAM" id="SSF57783">
    <property type="entry name" value="Zinc beta-ribbon"/>
    <property type="match status" value="2"/>
</dbReference>
<dbReference type="AlphaFoldDB" id="A0A482VID3"/>
<dbReference type="Pfam" id="PF01096">
    <property type="entry name" value="Zn_ribbon_TFIIS"/>
    <property type="match status" value="1"/>
</dbReference>
<evidence type="ECO:0000256" key="9">
    <source>
        <dbReference type="RuleBase" id="RU003474"/>
    </source>
</evidence>
<dbReference type="PROSITE" id="PS51133">
    <property type="entry name" value="ZF_TFIIS_2"/>
    <property type="match status" value="1"/>
</dbReference>
<keyword evidence="6 9" id="KW-0804">Transcription</keyword>
<protein>
    <submittedName>
        <fullName evidence="12">DNA-directed RNA polymerase II subunit RPB9</fullName>
    </submittedName>
</protein>
<dbReference type="InterPro" id="IPR019761">
    <property type="entry name" value="DNA-dir_RNA_pol-M_15_CS"/>
</dbReference>
<evidence type="ECO:0000313" key="13">
    <source>
        <dbReference type="Proteomes" id="UP000292052"/>
    </source>
</evidence>
<gene>
    <name evidence="12" type="ORF">BDFB_001512</name>
</gene>
<name>A0A482VID3_ASBVE</name>
<feature type="compositionally biased region" description="Basic residues" evidence="10">
    <location>
        <begin position="74"/>
        <end position="86"/>
    </location>
</feature>
<dbReference type="SMART" id="SM00440">
    <property type="entry name" value="ZnF_C2C2"/>
    <property type="match status" value="1"/>
</dbReference>
<dbReference type="EMBL" id="QDEB01095659">
    <property type="protein sequence ID" value="RZC32651.1"/>
    <property type="molecule type" value="Genomic_DNA"/>
</dbReference>
<dbReference type="GO" id="GO:0006367">
    <property type="term" value="P:transcription initiation at RNA polymerase II promoter"/>
    <property type="evidence" value="ECO:0007669"/>
    <property type="project" value="TreeGrafter"/>
</dbReference>
<dbReference type="GO" id="GO:0008270">
    <property type="term" value="F:zinc ion binding"/>
    <property type="evidence" value="ECO:0007669"/>
    <property type="project" value="UniProtKB-KW"/>
</dbReference>
<dbReference type="GO" id="GO:0001193">
    <property type="term" value="P:maintenance of transcriptional fidelity during transcription elongation by RNA polymerase II"/>
    <property type="evidence" value="ECO:0007669"/>
    <property type="project" value="TreeGrafter"/>
</dbReference>
<evidence type="ECO:0000259" key="11">
    <source>
        <dbReference type="PROSITE" id="PS51133"/>
    </source>
</evidence>
<evidence type="ECO:0000256" key="2">
    <source>
        <dbReference type="ARBA" id="ARBA00022478"/>
    </source>
</evidence>
<dbReference type="GO" id="GO:0003899">
    <property type="term" value="F:DNA-directed RNA polymerase activity"/>
    <property type="evidence" value="ECO:0007669"/>
    <property type="project" value="InterPro"/>
</dbReference>
<evidence type="ECO:0000256" key="4">
    <source>
        <dbReference type="ARBA" id="ARBA00022771"/>
    </source>
</evidence>
<keyword evidence="13" id="KW-1185">Reference proteome</keyword>
<evidence type="ECO:0000256" key="6">
    <source>
        <dbReference type="ARBA" id="ARBA00023163"/>
    </source>
</evidence>
<dbReference type="Pfam" id="PF02150">
    <property type="entry name" value="Zn_ribbon_RPB9"/>
    <property type="match status" value="1"/>
</dbReference>
<dbReference type="Proteomes" id="UP000292052">
    <property type="component" value="Unassembled WGS sequence"/>
</dbReference>
<dbReference type="GO" id="GO:0005665">
    <property type="term" value="C:RNA polymerase II, core complex"/>
    <property type="evidence" value="ECO:0007669"/>
    <property type="project" value="TreeGrafter"/>
</dbReference>
<evidence type="ECO:0000256" key="10">
    <source>
        <dbReference type="SAM" id="MobiDB-lite"/>
    </source>
</evidence>
<dbReference type="InterPro" id="IPR001222">
    <property type="entry name" value="Znf_TFIIS"/>
</dbReference>
<evidence type="ECO:0000313" key="12">
    <source>
        <dbReference type="EMBL" id="RZC32651.1"/>
    </source>
</evidence>
<dbReference type="OrthoDB" id="282270at2759"/>
<dbReference type="STRING" id="1661398.A0A482VID3"/>
<dbReference type="FunFam" id="2.20.25.10:FF:000009">
    <property type="entry name" value="DNA-directed RNA polymerase subunit"/>
    <property type="match status" value="1"/>
</dbReference>
<dbReference type="InterPro" id="IPR001529">
    <property type="entry name" value="Zn_ribbon_RPB9"/>
</dbReference>
<dbReference type="PROSITE" id="PS00466">
    <property type="entry name" value="ZF_TFIIS_1"/>
    <property type="match status" value="1"/>
</dbReference>
<dbReference type="PANTHER" id="PTHR11239">
    <property type="entry name" value="DNA-DIRECTED RNA POLYMERASE"/>
    <property type="match status" value="1"/>
</dbReference>
<dbReference type="PROSITE" id="PS01030">
    <property type="entry name" value="RNA_POL_M_15KD"/>
    <property type="match status" value="1"/>
</dbReference>
<dbReference type="GO" id="GO:0006283">
    <property type="term" value="P:transcription-coupled nucleotide-excision repair"/>
    <property type="evidence" value="ECO:0007669"/>
    <property type="project" value="TreeGrafter"/>
</dbReference>